<dbReference type="EMBL" id="JAENHL010000006">
    <property type="protein sequence ID" value="MBK1866286.1"/>
    <property type="molecule type" value="Genomic_DNA"/>
</dbReference>
<dbReference type="Proteomes" id="UP000616151">
    <property type="component" value="Unassembled WGS sequence"/>
</dbReference>
<accession>A0ACC5R1E6</accession>
<evidence type="ECO:0000313" key="2">
    <source>
        <dbReference type="Proteomes" id="UP000616151"/>
    </source>
</evidence>
<organism evidence="1 2">
    <name type="scientific">Taklimakanibacter albus</name>
    <dbReference type="NCBI Taxonomy" id="2800327"/>
    <lineage>
        <taxon>Bacteria</taxon>
        <taxon>Pseudomonadati</taxon>
        <taxon>Pseudomonadota</taxon>
        <taxon>Alphaproteobacteria</taxon>
        <taxon>Hyphomicrobiales</taxon>
        <taxon>Aestuariivirgaceae</taxon>
        <taxon>Taklimakanibacter</taxon>
    </lineage>
</organism>
<keyword evidence="2" id="KW-1185">Reference proteome</keyword>
<protein>
    <submittedName>
        <fullName evidence="1">GNAT family N-acetyltransferase</fullName>
    </submittedName>
</protein>
<gene>
    <name evidence="1" type="ORF">JHL16_07965</name>
</gene>
<name>A0ACC5R1E6_9HYPH</name>
<sequence>MKLRLAREGDVPQLLDLEESSFPGDRISERSWRALIGRPSAIVLVAAHRRAVLAAAVLLTRRGTRIARLYSIAVNYAARGAGLGRALMTQLMNTSRQRGYAEMRLESRVDNLAAHRLFQGLGFAEFGAVRKNYYADGTPALRFRKCLRTPNG</sequence>
<evidence type="ECO:0000313" key="1">
    <source>
        <dbReference type="EMBL" id="MBK1866286.1"/>
    </source>
</evidence>
<comment type="caution">
    <text evidence="1">The sequence shown here is derived from an EMBL/GenBank/DDBJ whole genome shotgun (WGS) entry which is preliminary data.</text>
</comment>
<reference evidence="1" key="1">
    <citation type="submission" date="2021-01" db="EMBL/GenBank/DDBJ databases">
        <authorList>
            <person name="Sun Q."/>
        </authorList>
    </citation>
    <scope>NUCLEOTIDE SEQUENCE</scope>
    <source>
        <strain evidence="1">YIM B02566</strain>
    </source>
</reference>
<proteinExistence type="predicted"/>